<dbReference type="InterPro" id="IPR045152">
    <property type="entry name" value="EDC4-like"/>
</dbReference>
<feature type="region of interest" description="Disordered" evidence="6">
    <location>
        <begin position="1"/>
        <end position="116"/>
    </location>
</feature>
<feature type="compositionally biased region" description="Polar residues" evidence="6">
    <location>
        <begin position="79"/>
        <end position="93"/>
    </location>
</feature>
<dbReference type="FunFam" id="2.130.10.10:FF:000817">
    <property type="entry name" value="WGS project CABT00000000 data, contig 2.15"/>
    <property type="match status" value="1"/>
</dbReference>
<dbReference type="InterPro" id="IPR015943">
    <property type="entry name" value="WD40/YVTN_repeat-like_dom_sf"/>
</dbReference>
<organism evidence="8 9">
    <name type="scientific">Pseudogymnoascus verrucosus</name>
    <dbReference type="NCBI Taxonomy" id="342668"/>
    <lineage>
        <taxon>Eukaryota</taxon>
        <taxon>Fungi</taxon>
        <taxon>Dikarya</taxon>
        <taxon>Ascomycota</taxon>
        <taxon>Pezizomycotina</taxon>
        <taxon>Leotiomycetes</taxon>
        <taxon>Thelebolales</taxon>
        <taxon>Thelebolaceae</taxon>
        <taxon>Pseudogymnoascus</taxon>
    </lineage>
</organism>
<evidence type="ECO:0000256" key="6">
    <source>
        <dbReference type="SAM" id="MobiDB-lite"/>
    </source>
</evidence>
<dbReference type="Proteomes" id="UP000091956">
    <property type="component" value="Unassembled WGS sequence"/>
</dbReference>
<feature type="compositionally biased region" description="Gly residues" evidence="6">
    <location>
        <begin position="8"/>
        <end position="20"/>
    </location>
</feature>
<protein>
    <recommendedName>
        <fullName evidence="7">EDC4-like protein pdc1 beta-propeller domain-containing protein</fullName>
    </recommendedName>
</protein>
<evidence type="ECO:0000259" key="7">
    <source>
        <dbReference type="Pfam" id="PF24106"/>
    </source>
</evidence>
<name>A0A1B8GRG5_9PEZI</name>
<keyword evidence="4" id="KW-0853">WD repeat</keyword>
<feature type="region of interest" description="Disordered" evidence="6">
    <location>
        <begin position="142"/>
        <end position="165"/>
    </location>
</feature>
<dbReference type="STRING" id="342668.A0A1B8GRG5"/>
<feature type="compositionally biased region" description="Low complexity" evidence="6">
    <location>
        <begin position="1007"/>
        <end position="1023"/>
    </location>
</feature>
<dbReference type="RefSeq" id="XP_018132151.1">
    <property type="nucleotide sequence ID" value="XM_018272579.2"/>
</dbReference>
<accession>A0A1B8GRG5</accession>
<proteinExistence type="inferred from homology"/>
<comment type="subcellular location">
    <subcellularLocation>
        <location evidence="1">Cytoplasm</location>
        <location evidence="1">P-body</location>
    </subcellularLocation>
</comment>
<reference evidence="8 9" key="1">
    <citation type="submission" date="2016-03" db="EMBL/GenBank/DDBJ databases">
        <title>Comparative genomics of Pseudogymnoascus destructans, the fungus causing white-nose syndrome of bats.</title>
        <authorList>
            <person name="Palmer J.M."/>
            <person name="Drees K.P."/>
            <person name="Foster J.T."/>
            <person name="Lindner D.L."/>
        </authorList>
    </citation>
    <scope>NUCLEOTIDE SEQUENCE [LARGE SCALE GENOMIC DNA]</scope>
    <source>
        <strain evidence="8 9">UAMH 10579</strain>
    </source>
</reference>
<feature type="compositionally biased region" description="Polar residues" evidence="6">
    <location>
        <begin position="28"/>
        <end position="70"/>
    </location>
</feature>
<evidence type="ECO:0000256" key="5">
    <source>
        <dbReference type="ARBA" id="ARBA00022737"/>
    </source>
</evidence>
<dbReference type="GeneID" id="28836467"/>
<keyword evidence="5" id="KW-0677">Repeat</keyword>
<dbReference type="GO" id="GO:0000932">
    <property type="term" value="C:P-body"/>
    <property type="evidence" value="ECO:0007669"/>
    <property type="project" value="UniProtKB-SubCell"/>
</dbReference>
<dbReference type="InterPro" id="IPR055393">
    <property type="entry name" value="Beta-prop_EDC4L"/>
</dbReference>
<feature type="compositionally biased region" description="Polar residues" evidence="6">
    <location>
        <begin position="192"/>
        <end position="205"/>
    </location>
</feature>
<dbReference type="InterPro" id="IPR036322">
    <property type="entry name" value="WD40_repeat_dom_sf"/>
</dbReference>
<evidence type="ECO:0000313" key="9">
    <source>
        <dbReference type="Proteomes" id="UP000091956"/>
    </source>
</evidence>
<feature type="region of interest" description="Disordered" evidence="6">
    <location>
        <begin position="306"/>
        <end position="392"/>
    </location>
</feature>
<feature type="region of interest" description="Disordered" evidence="6">
    <location>
        <begin position="181"/>
        <end position="210"/>
    </location>
</feature>
<evidence type="ECO:0000256" key="2">
    <source>
        <dbReference type="ARBA" id="ARBA00009639"/>
    </source>
</evidence>
<keyword evidence="3" id="KW-0963">Cytoplasm</keyword>
<reference evidence="9" key="2">
    <citation type="journal article" date="2018" name="Nat. Commun.">
        <title>Extreme sensitivity to ultraviolet light in the fungal pathogen causing white-nose syndrome of bats.</title>
        <authorList>
            <person name="Palmer J.M."/>
            <person name="Drees K.P."/>
            <person name="Foster J.T."/>
            <person name="Lindner D.L."/>
        </authorList>
    </citation>
    <scope>NUCLEOTIDE SEQUENCE [LARGE SCALE GENOMIC DNA]</scope>
    <source>
        <strain evidence="9">UAMH 10579</strain>
    </source>
</reference>
<dbReference type="GO" id="GO:0031087">
    <property type="term" value="P:deadenylation-independent decapping of nuclear-transcribed mRNA"/>
    <property type="evidence" value="ECO:0007669"/>
    <property type="project" value="InterPro"/>
</dbReference>
<dbReference type="SUPFAM" id="SSF50978">
    <property type="entry name" value="WD40 repeat-like"/>
    <property type="match status" value="1"/>
</dbReference>
<evidence type="ECO:0000256" key="3">
    <source>
        <dbReference type="ARBA" id="ARBA00022490"/>
    </source>
</evidence>
<comment type="similarity">
    <text evidence="2">Belongs to the WD repeat EDC4 family.</text>
</comment>
<feature type="region of interest" description="Disordered" evidence="6">
    <location>
        <begin position="997"/>
        <end position="1035"/>
    </location>
</feature>
<feature type="compositionally biased region" description="Basic and acidic residues" evidence="6">
    <location>
        <begin position="342"/>
        <end position="351"/>
    </location>
</feature>
<dbReference type="EMBL" id="KV460217">
    <property type="protein sequence ID" value="OBT98418.1"/>
    <property type="molecule type" value="Genomic_DNA"/>
</dbReference>
<feature type="region of interest" description="Disordered" evidence="6">
    <location>
        <begin position="1047"/>
        <end position="1083"/>
    </location>
</feature>
<dbReference type="OrthoDB" id="21128at2759"/>
<evidence type="ECO:0000256" key="1">
    <source>
        <dbReference type="ARBA" id="ARBA00004201"/>
    </source>
</evidence>
<evidence type="ECO:0000256" key="4">
    <source>
        <dbReference type="ARBA" id="ARBA00022574"/>
    </source>
</evidence>
<dbReference type="Gene3D" id="2.130.10.10">
    <property type="entry name" value="YVTN repeat-like/Quinoprotein amine dehydrogenase"/>
    <property type="match status" value="1"/>
</dbReference>
<feature type="domain" description="EDC4-like protein pdc1 beta-propeller" evidence="7">
    <location>
        <begin position="526"/>
        <end position="891"/>
    </location>
</feature>
<dbReference type="PANTHER" id="PTHR15598:SF5">
    <property type="entry name" value="ENHANCER OF MRNA-DECAPPING PROTEIN 4"/>
    <property type="match status" value="1"/>
</dbReference>
<sequence length="1569" mass="169137">MAGYTNNPGGGFDSPEGGGMESLIAQLRQRNASSGSTPTPQAPGSSFLTQIASQQLASQSNPYYAQSQASHLHGYHHPSVSSAMPTPPIYNNQSPHHSSSVMSPVSETGPSRPMAILNDASASNADRTANLLNLLKFSQPAASSPANAKPISPPPVSLHQKQPAAENRGTVDLLATLMGSVGKQENKRVPSAPQTQFTREPTSASEIPDTPADTQAYLLQLLNRPKPAQSDNKPVITPAKVRGSFGENIVAEKAAPKDVIETTAATKDVFVEAVSPTSQPQVLQEPIKNTKTLFNYVNPFEQLAASSPRNRTPAPAAAAQQAPTKAPVQILKPPRHTTGETLDQKRKEHDQSPSVPSPAHAKRKLGPTETVPTAPGPSDVQKFGIGSAKQPTETVSQALNEAGNQADKEVSEALARAVNSASESLGPDDSVAAKASAAADDSVDKLASLIEKQDFLKDGSTKAQDAVKSTTVKSVVSNTVQDSVVDSWESADADAITLNPADQKDSGKNIKIYNFPLKPWVAITLQSDSKVDRPTFDPESAMAIARLRKVFDQNDRTLVTATNNFIVFAMSKNGGIRIIRQDSGRDRKIFDETRDQVFNVSASTSNRDGSEAVIGTGCSGTVYWAAVKDTGGDKIEEFNAKTSFALPPIQSPGDENPGGVLKTRARKSSVHPEFFAVGRGKSIHIIFPYLITGGGFIQPGPDRFVDIEKYLSQRTLKIDTGKAAKDFTFSQDDTTVVSLDKAGRVKFWDVRGLTSENQPKNQSIETKEPLMTLITTPATEKSWPTSVIFVDKVRPYVKGCALRYLIVGMKQNHTLQLWDLALGKPVQELHLPHDKESDAACSVVYHAPTGVIVVGHPTRNSIYFIHVSAPKYNLPKSLSQSEFIEKLVKKDTTLPSPESTAVMSGIREYLFSESLETKEGSDKRARGDLRSLDILQPTATLNPAKPDTTLFELYAMHSTGVTCISVKPETLGWDSNNRAVNPASAVDEGLITVSELKPIESPAPREPSVSSVSTATTPSVPITPKAPTMAKETGRKAAAINNHAEQPAAVPGAPAKKAEQAQNLTNGGQETSGTEKVEKKKKKKAAAAAARQLDAVSESSSAASKAIANGTSDAVVGVVSQDQINKALKTVDASISDMARQLNSSIDKIYQSFDTDKTAQAAAAEEKQVALLRLVSSTLGENVDKTLGSIVETNTKKILLPSITDSVSKAVSKNVHDHLSAKLGVLVQASVSKEVQAVLPGTLGKALEKPDFLRNLSRSMTDSISSTLAVSLTESISSAVVQKVAFKVEENFAKVMKNEIVPSFNALAVRTAQKSAVDIQRTVSERINNLERQRQSDSDEISKLSKVIEGLTEMISTMASAQEGFQAAVLRGSNSAPQSNIEQTVESQRSIPEATITSRSQGSPVSNLEQFDSDSQLYEHSLQSIGHLMSDGEFETAMMTWIKLNNGQVMQDIFDNYFSKYDPGFMREVSPILSLSTAATISQRFDSPSLMERIQWLETILQIYQSFSPEEIDPDVVKPCATLMELLKDRFEHLFMRVSQASAHDPLLKRLHTLVTVTTRIMENMQRNF</sequence>
<evidence type="ECO:0000313" key="8">
    <source>
        <dbReference type="EMBL" id="OBT98418.1"/>
    </source>
</evidence>
<dbReference type="PANTHER" id="PTHR15598">
    <property type="entry name" value="ENHANCER OF MRNA-DECAPPING PROTEIN 4"/>
    <property type="match status" value="1"/>
</dbReference>
<gene>
    <name evidence="8" type="ORF">VE01_03081</name>
</gene>
<feature type="compositionally biased region" description="Low complexity" evidence="6">
    <location>
        <begin position="94"/>
        <end position="106"/>
    </location>
</feature>
<dbReference type="Pfam" id="PF24106">
    <property type="entry name" value="Beta-prop_EDC4L"/>
    <property type="match status" value="1"/>
</dbReference>
<feature type="region of interest" description="Disordered" evidence="6">
    <location>
        <begin position="1376"/>
        <end position="1408"/>
    </location>
</feature>
<feature type="compositionally biased region" description="Low complexity" evidence="6">
    <location>
        <begin position="306"/>
        <end position="327"/>
    </location>
</feature>
<keyword evidence="9" id="KW-1185">Reference proteome</keyword>
<feature type="compositionally biased region" description="Polar residues" evidence="6">
    <location>
        <begin position="1060"/>
        <end position="1072"/>
    </location>
</feature>